<evidence type="ECO:0000313" key="2">
    <source>
        <dbReference type="Proteomes" id="UP000380386"/>
    </source>
</evidence>
<evidence type="ECO:0000313" key="1">
    <source>
        <dbReference type="EMBL" id="MQS51557.1"/>
    </source>
</evidence>
<dbReference type="Proteomes" id="UP000380386">
    <property type="component" value="Unassembled WGS sequence"/>
</dbReference>
<dbReference type="RefSeq" id="WP_153381592.1">
    <property type="nucleotide sequence ID" value="NZ_VDFL01000001.1"/>
</dbReference>
<dbReference type="OrthoDB" id="2320448at2"/>
<protein>
    <submittedName>
        <fullName evidence="1">Uncharacterized protein</fullName>
    </submittedName>
</protein>
<reference evidence="1 2" key="1">
    <citation type="journal article" date="2019" name="Syst. Appl. Microbiol.">
        <title>Polyphasic characterization of two novel Lactobacillus spp. isolated from blown salami packages: Description of Lactobacillus halodurans sp. nov. and Lactobacillus salsicarnum sp. nov.</title>
        <authorList>
            <person name="Schuster J.A."/>
            <person name="Klingl A."/>
            <person name="Vogel R.F."/>
            <person name="Ehrmann M.A."/>
        </authorList>
    </citation>
    <scope>NUCLEOTIDE SEQUENCE [LARGE SCALE GENOMIC DNA]</scope>
    <source>
        <strain evidence="1 2">TMW 1.2118</strain>
    </source>
</reference>
<accession>A0A5P0ZES9</accession>
<comment type="caution">
    <text evidence="1">The sequence shown here is derived from an EMBL/GenBank/DDBJ whole genome shotgun (WGS) entry which is preliminary data.</text>
</comment>
<gene>
    <name evidence="1" type="ORF">FHL02_00830</name>
</gene>
<sequence length="64" mass="7466">MLDTFLGLIKWFLILAVVATLFIYIGIPIITVVAAVGLCYYLYRKFRLARQRARYTPEGRRKVN</sequence>
<name>A0A5P0ZES9_9LACO</name>
<dbReference type="EMBL" id="VDFM01000001">
    <property type="protein sequence ID" value="MQS51557.1"/>
    <property type="molecule type" value="Genomic_DNA"/>
</dbReference>
<dbReference type="AlphaFoldDB" id="A0A5P0ZES9"/>
<organism evidence="1 2">
    <name type="scientific">Companilactobacillus mishanensis</name>
    <dbReference type="NCBI Taxonomy" id="2486008"/>
    <lineage>
        <taxon>Bacteria</taxon>
        <taxon>Bacillati</taxon>
        <taxon>Bacillota</taxon>
        <taxon>Bacilli</taxon>
        <taxon>Lactobacillales</taxon>
        <taxon>Lactobacillaceae</taxon>
        <taxon>Companilactobacillus</taxon>
    </lineage>
</organism>
<proteinExistence type="predicted"/>